<dbReference type="Proteomes" id="UP001630127">
    <property type="component" value="Unassembled WGS sequence"/>
</dbReference>
<organism evidence="1 2">
    <name type="scientific">Cinchona calisaya</name>
    <dbReference type="NCBI Taxonomy" id="153742"/>
    <lineage>
        <taxon>Eukaryota</taxon>
        <taxon>Viridiplantae</taxon>
        <taxon>Streptophyta</taxon>
        <taxon>Embryophyta</taxon>
        <taxon>Tracheophyta</taxon>
        <taxon>Spermatophyta</taxon>
        <taxon>Magnoliopsida</taxon>
        <taxon>eudicotyledons</taxon>
        <taxon>Gunneridae</taxon>
        <taxon>Pentapetalae</taxon>
        <taxon>asterids</taxon>
        <taxon>lamiids</taxon>
        <taxon>Gentianales</taxon>
        <taxon>Rubiaceae</taxon>
        <taxon>Cinchonoideae</taxon>
        <taxon>Cinchoneae</taxon>
        <taxon>Cinchona</taxon>
    </lineage>
</organism>
<evidence type="ECO:0000313" key="1">
    <source>
        <dbReference type="EMBL" id="KAL3532812.1"/>
    </source>
</evidence>
<keyword evidence="2" id="KW-1185">Reference proteome</keyword>
<evidence type="ECO:0000313" key="2">
    <source>
        <dbReference type="Proteomes" id="UP001630127"/>
    </source>
</evidence>
<gene>
    <name evidence="1" type="ORF">ACH5RR_006333</name>
</gene>
<accession>A0ABD3ANY5</accession>
<proteinExistence type="predicted"/>
<reference evidence="1 2" key="1">
    <citation type="submission" date="2024-11" db="EMBL/GenBank/DDBJ databases">
        <title>A near-complete genome assembly of Cinchona calisaya.</title>
        <authorList>
            <person name="Lian D.C."/>
            <person name="Zhao X.W."/>
            <person name="Wei L."/>
        </authorList>
    </citation>
    <scope>NUCLEOTIDE SEQUENCE [LARGE SCALE GENOMIC DNA]</scope>
    <source>
        <tissue evidence="1">Nenye</tissue>
    </source>
</reference>
<dbReference type="EMBL" id="JBJUIK010000003">
    <property type="protein sequence ID" value="KAL3532812.1"/>
    <property type="molecule type" value="Genomic_DNA"/>
</dbReference>
<comment type="caution">
    <text evidence="1">The sequence shown here is derived from an EMBL/GenBank/DDBJ whole genome shotgun (WGS) entry which is preliminary data.</text>
</comment>
<dbReference type="AlphaFoldDB" id="A0ABD3ANY5"/>
<protein>
    <submittedName>
        <fullName evidence="1">Uncharacterized protein</fullName>
    </submittedName>
</protein>
<sequence length="114" mass="13090">MKSKGSENETSKLSHGIKRFEPWSISINSGTDDGTFNLLAEIRKKKKKQIMSIQNYRKEAILRWKAKKIRRLSVTQLTVRRGPSGSILVIQFVDSFFVVPSIHDLGSISEYLFF</sequence>
<name>A0ABD3ANY5_9GENT</name>